<dbReference type="PROSITE" id="PS51620">
    <property type="entry name" value="SAM_TRM61"/>
    <property type="match status" value="1"/>
</dbReference>
<evidence type="ECO:0000256" key="8">
    <source>
        <dbReference type="ARBA" id="ARBA00048481"/>
    </source>
</evidence>
<evidence type="ECO:0000256" key="7">
    <source>
        <dbReference type="ARBA" id="ARBA00023242"/>
    </source>
</evidence>
<dbReference type="GO" id="GO:0005634">
    <property type="term" value="C:nucleus"/>
    <property type="evidence" value="ECO:0007669"/>
    <property type="project" value="UniProtKB-SubCell"/>
</dbReference>
<evidence type="ECO:0000313" key="11">
    <source>
        <dbReference type="EMBL" id="GFG36195.1"/>
    </source>
</evidence>
<gene>
    <name evidence="11" type="ORF">Cfor_06412</name>
</gene>
<dbReference type="GO" id="GO:0030488">
    <property type="term" value="P:tRNA methylation"/>
    <property type="evidence" value="ECO:0007669"/>
    <property type="project" value="InterPro"/>
</dbReference>
<organism evidence="11 12">
    <name type="scientific">Coptotermes formosanus</name>
    <name type="common">Formosan subterranean termite</name>
    <dbReference type="NCBI Taxonomy" id="36987"/>
    <lineage>
        <taxon>Eukaryota</taxon>
        <taxon>Metazoa</taxon>
        <taxon>Ecdysozoa</taxon>
        <taxon>Arthropoda</taxon>
        <taxon>Hexapoda</taxon>
        <taxon>Insecta</taxon>
        <taxon>Pterygota</taxon>
        <taxon>Neoptera</taxon>
        <taxon>Polyneoptera</taxon>
        <taxon>Dictyoptera</taxon>
        <taxon>Blattodea</taxon>
        <taxon>Blattoidea</taxon>
        <taxon>Termitoidae</taxon>
        <taxon>Rhinotermitidae</taxon>
        <taxon>Coptotermes</taxon>
    </lineage>
</organism>
<sequence length="221" mass="25231">MHAIQVQPKIKNKKDEWVENVFQTTYGALKVQSLVGKKYGSKVYLSKGWAYVLHPTPELWTLTLPHRTQIIYTPDISMIIFQLEIKPGSVVIECGVYYNYFITRGYYHNVITVAYVHRCQESEERLCNFTGTGSGSLSHALIRCIMPHGHLYTFDFHELRVSVVHEEFESHGIGQFVTVEQRDVCQDGFGTELNGKVDAVFLDIPHPWEAVPHAAATFKDV</sequence>
<feature type="domain" description="tRNA (adenine(58)-N(1))-methyltransferase catalytic subunit TRM61 C-terminal" evidence="10">
    <location>
        <begin position="130"/>
        <end position="219"/>
    </location>
</feature>
<dbReference type="PANTHER" id="PTHR12133">
    <property type="entry name" value="TRNA (ADENINE(58)-N(1))-METHYLTRANSFERASE"/>
    <property type="match status" value="1"/>
</dbReference>
<evidence type="ECO:0000256" key="4">
    <source>
        <dbReference type="ARBA" id="ARBA00022679"/>
    </source>
</evidence>
<dbReference type="FunCoup" id="A0A6L2Q0F0">
    <property type="interactions" value="799"/>
</dbReference>
<protein>
    <recommendedName>
        <fullName evidence="2">tRNA (adenine(58)-N(1))-methyltransferase</fullName>
        <ecNumber evidence="2">2.1.1.220</ecNumber>
    </recommendedName>
</protein>
<dbReference type="InterPro" id="IPR014816">
    <property type="entry name" value="tRNA_MeTrfase_Gcd14"/>
</dbReference>
<dbReference type="PIRSF" id="PIRSF017269">
    <property type="entry name" value="GCD14"/>
    <property type="match status" value="1"/>
</dbReference>
<keyword evidence="7" id="KW-0539">Nucleus</keyword>
<evidence type="ECO:0000256" key="5">
    <source>
        <dbReference type="ARBA" id="ARBA00022691"/>
    </source>
</evidence>
<dbReference type="GO" id="GO:0160107">
    <property type="term" value="F:tRNA (adenine(58)-N1)-methyltransferase activity"/>
    <property type="evidence" value="ECO:0007669"/>
    <property type="project" value="UniProtKB-EC"/>
</dbReference>
<keyword evidence="3" id="KW-0489">Methyltransferase</keyword>
<dbReference type="InParanoid" id="A0A6L2Q0F0"/>
<feature type="binding site" evidence="9">
    <location>
        <position position="183"/>
    </location>
    <ligand>
        <name>S-adenosyl-L-methionine</name>
        <dbReference type="ChEBI" id="CHEBI:59789"/>
    </ligand>
</feature>
<keyword evidence="5 9" id="KW-0949">S-adenosyl-L-methionine</keyword>
<feature type="non-terminal residue" evidence="11">
    <location>
        <position position="221"/>
    </location>
</feature>
<dbReference type="Pfam" id="PF08704">
    <property type="entry name" value="GCD14"/>
    <property type="match status" value="2"/>
</dbReference>
<feature type="domain" description="tRNA (adenine(58)-N(1))-methyltransferase catalytic subunit TRM61 C-terminal" evidence="10">
    <location>
        <begin position="48"/>
        <end position="95"/>
    </location>
</feature>
<evidence type="ECO:0000256" key="6">
    <source>
        <dbReference type="ARBA" id="ARBA00022694"/>
    </source>
</evidence>
<dbReference type="InterPro" id="IPR029063">
    <property type="entry name" value="SAM-dependent_MTases_sf"/>
</dbReference>
<comment type="subcellular location">
    <subcellularLocation>
        <location evidence="1">Nucleus</location>
    </subcellularLocation>
</comment>
<evidence type="ECO:0000313" key="12">
    <source>
        <dbReference type="Proteomes" id="UP000502823"/>
    </source>
</evidence>
<keyword evidence="12" id="KW-1185">Reference proteome</keyword>
<dbReference type="Gene3D" id="3.40.50.150">
    <property type="entry name" value="Vaccinia Virus protein VP39"/>
    <property type="match status" value="2"/>
</dbReference>
<comment type="caution">
    <text evidence="11">The sequence shown here is derived from an EMBL/GenBank/DDBJ whole genome shotgun (WGS) entry which is preliminary data.</text>
</comment>
<name>A0A6L2Q0F0_COPFO</name>
<feature type="binding site" evidence="9">
    <location>
        <position position="203"/>
    </location>
    <ligand>
        <name>S-adenosyl-L-methionine</name>
        <dbReference type="ChEBI" id="CHEBI:59789"/>
    </ligand>
</feature>
<dbReference type="GO" id="GO:0031515">
    <property type="term" value="C:tRNA (m1A) methyltransferase complex"/>
    <property type="evidence" value="ECO:0007669"/>
    <property type="project" value="InterPro"/>
</dbReference>
<evidence type="ECO:0000256" key="1">
    <source>
        <dbReference type="ARBA" id="ARBA00004123"/>
    </source>
</evidence>
<dbReference type="PANTHER" id="PTHR12133:SF2">
    <property type="entry name" value="TRNA (ADENINE(58)-N(1))-METHYLTRANSFERASE CATALYTIC SUBUNIT TRMT61A"/>
    <property type="match status" value="1"/>
</dbReference>
<dbReference type="Gene3D" id="3.10.330.20">
    <property type="match status" value="1"/>
</dbReference>
<evidence type="ECO:0000259" key="10">
    <source>
        <dbReference type="Pfam" id="PF08704"/>
    </source>
</evidence>
<evidence type="ECO:0000256" key="2">
    <source>
        <dbReference type="ARBA" id="ARBA00012796"/>
    </source>
</evidence>
<keyword evidence="6" id="KW-0819">tRNA processing</keyword>
<proteinExistence type="predicted"/>
<feature type="binding site" evidence="9">
    <location>
        <begin position="134"/>
        <end position="137"/>
    </location>
    <ligand>
        <name>S-adenosyl-L-methionine</name>
        <dbReference type="ChEBI" id="CHEBI:59789"/>
    </ligand>
</feature>
<dbReference type="Proteomes" id="UP000502823">
    <property type="component" value="Unassembled WGS sequence"/>
</dbReference>
<reference evidence="12" key="1">
    <citation type="submission" date="2020-01" db="EMBL/GenBank/DDBJ databases">
        <title>Draft genome sequence of the Termite Coptotermes fromosanus.</title>
        <authorList>
            <person name="Itakura S."/>
            <person name="Yosikawa Y."/>
            <person name="Umezawa K."/>
        </authorList>
    </citation>
    <scope>NUCLEOTIDE SEQUENCE [LARGE SCALE GENOMIC DNA]</scope>
</reference>
<evidence type="ECO:0000256" key="3">
    <source>
        <dbReference type="ARBA" id="ARBA00022603"/>
    </source>
</evidence>
<dbReference type="EC" id="2.1.1.220" evidence="2"/>
<keyword evidence="4" id="KW-0808">Transferase</keyword>
<comment type="catalytic activity">
    <reaction evidence="8">
        <text>an adenosine in mRNA + S-adenosyl-L-methionine = an N(1)-methyladenosine in mRNA + S-adenosyl-L-homocysteine + H(+)</text>
        <dbReference type="Rhea" id="RHEA:55392"/>
        <dbReference type="Rhea" id="RHEA-COMP:12414"/>
        <dbReference type="Rhea" id="RHEA-COMP:12415"/>
        <dbReference type="ChEBI" id="CHEBI:15378"/>
        <dbReference type="ChEBI" id="CHEBI:57856"/>
        <dbReference type="ChEBI" id="CHEBI:59789"/>
        <dbReference type="ChEBI" id="CHEBI:74411"/>
        <dbReference type="ChEBI" id="CHEBI:74491"/>
    </reaction>
</comment>
<feature type="binding site" evidence="9">
    <location>
        <position position="155"/>
    </location>
    <ligand>
        <name>S-adenosyl-L-methionine</name>
        <dbReference type="ChEBI" id="CHEBI:59789"/>
    </ligand>
</feature>
<dbReference type="AlphaFoldDB" id="A0A6L2Q0F0"/>
<evidence type="ECO:0000256" key="9">
    <source>
        <dbReference type="PIRSR" id="PIRSR017269-1"/>
    </source>
</evidence>
<dbReference type="InterPro" id="IPR049470">
    <property type="entry name" value="TRM61_C"/>
</dbReference>
<dbReference type="SUPFAM" id="SSF53335">
    <property type="entry name" value="S-adenosyl-L-methionine-dependent methyltransferases"/>
    <property type="match status" value="2"/>
</dbReference>
<accession>A0A6L2Q0F0</accession>
<dbReference type="OrthoDB" id="1925287at2759"/>
<dbReference type="EMBL" id="BLKM01000613">
    <property type="protein sequence ID" value="GFG36195.1"/>
    <property type="molecule type" value="Genomic_DNA"/>
</dbReference>